<organism evidence="1 2">
    <name type="scientific">Stylophora pistillata</name>
    <name type="common">Smooth cauliflower coral</name>
    <dbReference type="NCBI Taxonomy" id="50429"/>
    <lineage>
        <taxon>Eukaryota</taxon>
        <taxon>Metazoa</taxon>
        <taxon>Cnidaria</taxon>
        <taxon>Anthozoa</taxon>
        <taxon>Hexacorallia</taxon>
        <taxon>Scleractinia</taxon>
        <taxon>Astrocoeniina</taxon>
        <taxon>Pocilloporidae</taxon>
        <taxon>Stylophora</taxon>
    </lineage>
</organism>
<accession>A0A2B4SY91</accession>
<protein>
    <submittedName>
        <fullName evidence="1">Uncharacterized protein</fullName>
    </submittedName>
</protein>
<gene>
    <name evidence="1" type="ORF">AWC38_SpisGene1285</name>
</gene>
<keyword evidence="2" id="KW-1185">Reference proteome</keyword>
<dbReference type="Proteomes" id="UP000225706">
    <property type="component" value="Unassembled WGS sequence"/>
</dbReference>
<sequence>MSHCRCNCACSLVYSSLSTLAWLRRYHKVEEGECNRGDRLNFRDLKADKILLLDTGKNNTINIDLFVNKARVCISFSCEDRLSSYLMASR</sequence>
<dbReference type="EMBL" id="LSMT01000008">
    <property type="protein sequence ID" value="PFX33850.1"/>
    <property type="molecule type" value="Genomic_DNA"/>
</dbReference>
<comment type="caution">
    <text evidence="1">The sequence shown here is derived from an EMBL/GenBank/DDBJ whole genome shotgun (WGS) entry which is preliminary data.</text>
</comment>
<evidence type="ECO:0000313" key="1">
    <source>
        <dbReference type="EMBL" id="PFX33850.1"/>
    </source>
</evidence>
<reference evidence="2" key="1">
    <citation type="journal article" date="2017" name="bioRxiv">
        <title>Comparative analysis of the genomes of Stylophora pistillata and Acropora digitifera provides evidence for extensive differences between species of corals.</title>
        <authorList>
            <person name="Voolstra C.R."/>
            <person name="Li Y."/>
            <person name="Liew Y.J."/>
            <person name="Baumgarten S."/>
            <person name="Zoccola D."/>
            <person name="Flot J.-F."/>
            <person name="Tambutte S."/>
            <person name="Allemand D."/>
            <person name="Aranda M."/>
        </authorList>
    </citation>
    <scope>NUCLEOTIDE SEQUENCE [LARGE SCALE GENOMIC DNA]</scope>
</reference>
<evidence type="ECO:0000313" key="2">
    <source>
        <dbReference type="Proteomes" id="UP000225706"/>
    </source>
</evidence>
<proteinExistence type="predicted"/>
<dbReference type="AlphaFoldDB" id="A0A2B4SY91"/>
<name>A0A2B4SY91_STYPI</name>